<evidence type="ECO:0000313" key="2">
    <source>
        <dbReference type="EMBL" id="MFC7240897.1"/>
    </source>
</evidence>
<feature type="compositionally biased region" description="Basic and acidic residues" evidence="1">
    <location>
        <begin position="168"/>
        <end position="191"/>
    </location>
</feature>
<accession>A0ABW2GLU9</accession>
<gene>
    <name evidence="2" type="ORF">ACFQO7_00255</name>
</gene>
<evidence type="ECO:0000313" key="3">
    <source>
        <dbReference type="Proteomes" id="UP001596392"/>
    </source>
</evidence>
<sequence>MPRPKAAESDRALLRLVIDLGDAPTSPELIEAVRALTHVYEIGMLAEAARSGSRFRDDALTLLRISERAWDAPDHVGTDGDADQERLRDLAWQRYEDSANAIVWAVPLCVATMTLDGLLDLTLTHAAEEPPWIGYGDAALAGVGAAVREIQAFASFVERHRAYPPRQAARDRAEFARPARQPEPDPGLRREQDGFLRRLASDGFFHPFGRQTARLIALEDLDKLERSLAYLSRRRVRLHDGD</sequence>
<keyword evidence="3" id="KW-1185">Reference proteome</keyword>
<dbReference type="RefSeq" id="WP_376804403.1">
    <property type="nucleotide sequence ID" value="NZ_JBHTAC010000001.1"/>
</dbReference>
<organism evidence="2 3">
    <name type="scientific">Catellatospora aurea</name>
    <dbReference type="NCBI Taxonomy" id="1337874"/>
    <lineage>
        <taxon>Bacteria</taxon>
        <taxon>Bacillati</taxon>
        <taxon>Actinomycetota</taxon>
        <taxon>Actinomycetes</taxon>
        <taxon>Micromonosporales</taxon>
        <taxon>Micromonosporaceae</taxon>
        <taxon>Catellatospora</taxon>
    </lineage>
</organism>
<feature type="region of interest" description="Disordered" evidence="1">
    <location>
        <begin position="167"/>
        <end position="191"/>
    </location>
</feature>
<name>A0ABW2GLU9_9ACTN</name>
<comment type="caution">
    <text evidence="2">The sequence shown here is derived from an EMBL/GenBank/DDBJ whole genome shotgun (WGS) entry which is preliminary data.</text>
</comment>
<protein>
    <submittedName>
        <fullName evidence="2">Uncharacterized protein</fullName>
    </submittedName>
</protein>
<proteinExistence type="predicted"/>
<dbReference type="EMBL" id="JBHTAC010000001">
    <property type="protein sequence ID" value="MFC7240897.1"/>
    <property type="molecule type" value="Genomic_DNA"/>
</dbReference>
<dbReference type="Proteomes" id="UP001596392">
    <property type="component" value="Unassembled WGS sequence"/>
</dbReference>
<reference evidence="3" key="1">
    <citation type="journal article" date="2019" name="Int. J. Syst. Evol. Microbiol.">
        <title>The Global Catalogue of Microorganisms (GCM) 10K type strain sequencing project: providing services to taxonomists for standard genome sequencing and annotation.</title>
        <authorList>
            <consortium name="The Broad Institute Genomics Platform"/>
            <consortium name="The Broad Institute Genome Sequencing Center for Infectious Disease"/>
            <person name="Wu L."/>
            <person name="Ma J."/>
        </authorList>
    </citation>
    <scope>NUCLEOTIDE SEQUENCE [LARGE SCALE GENOMIC DNA]</scope>
    <source>
        <strain evidence="3">CGMCC 1.9106</strain>
    </source>
</reference>
<evidence type="ECO:0000256" key="1">
    <source>
        <dbReference type="SAM" id="MobiDB-lite"/>
    </source>
</evidence>